<gene>
    <name evidence="3" type="ORF">CTEN210_01157</name>
</gene>
<organism evidence="3 4">
    <name type="scientific">Chaetoceros tenuissimus</name>
    <dbReference type="NCBI Taxonomy" id="426638"/>
    <lineage>
        <taxon>Eukaryota</taxon>
        <taxon>Sar</taxon>
        <taxon>Stramenopiles</taxon>
        <taxon>Ochrophyta</taxon>
        <taxon>Bacillariophyta</taxon>
        <taxon>Coscinodiscophyceae</taxon>
        <taxon>Chaetocerotophycidae</taxon>
        <taxon>Chaetocerotales</taxon>
        <taxon>Chaetocerotaceae</taxon>
        <taxon>Chaetoceros</taxon>
    </lineage>
</organism>
<reference evidence="3 4" key="1">
    <citation type="journal article" date="2021" name="Sci. Rep.">
        <title>The genome of the diatom Chaetoceros tenuissimus carries an ancient integrated fragment of an extant virus.</title>
        <authorList>
            <person name="Hongo Y."/>
            <person name="Kimura K."/>
            <person name="Takaki Y."/>
            <person name="Yoshida Y."/>
            <person name="Baba S."/>
            <person name="Kobayashi G."/>
            <person name="Nagasaki K."/>
            <person name="Hano T."/>
            <person name="Tomaru Y."/>
        </authorList>
    </citation>
    <scope>NUCLEOTIDE SEQUENCE [LARGE SCALE GENOMIC DNA]</scope>
    <source>
        <strain evidence="3 4">NIES-3715</strain>
    </source>
</reference>
<dbReference type="InterPro" id="IPR001810">
    <property type="entry name" value="F-box_dom"/>
</dbReference>
<dbReference type="SMART" id="SM00256">
    <property type="entry name" value="FBOX"/>
    <property type="match status" value="2"/>
</dbReference>
<feature type="region of interest" description="Disordered" evidence="1">
    <location>
        <begin position="1"/>
        <end position="34"/>
    </location>
</feature>
<proteinExistence type="predicted"/>
<evidence type="ECO:0000313" key="3">
    <source>
        <dbReference type="EMBL" id="GFH44683.1"/>
    </source>
</evidence>
<feature type="domain" description="F-box" evidence="2">
    <location>
        <begin position="31"/>
        <end position="77"/>
    </location>
</feature>
<protein>
    <recommendedName>
        <fullName evidence="2">F-box domain-containing protein</fullName>
    </recommendedName>
</protein>
<name>A0AAD3CFI3_9STRA</name>
<comment type="caution">
    <text evidence="3">The sequence shown here is derived from an EMBL/GenBank/DDBJ whole genome shotgun (WGS) entry which is preliminary data.</text>
</comment>
<dbReference type="Pfam" id="PF00646">
    <property type="entry name" value="F-box"/>
    <property type="match status" value="2"/>
</dbReference>
<evidence type="ECO:0000256" key="1">
    <source>
        <dbReference type="SAM" id="MobiDB-lite"/>
    </source>
</evidence>
<evidence type="ECO:0000313" key="4">
    <source>
        <dbReference type="Proteomes" id="UP001054902"/>
    </source>
</evidence>
<dbReference type="Proteomes" id="UP001054902">
    <property type="component" value="Unassembled WGS sequence"/>
</dbReference>
<dbReference type="EMBL" id="BLLK01000020">
    <property type="protein sequence ID" value="GFH44683.1"/>
    <property type="molecule type" value="Genomic_DNA"/>
</dbReference>
<dbReference type="InterPro" id="IPR036047">
    <property type="entry name" value="F-box-like_dom_sf"/>
</dbReference>
<keyword evidence="4" id="KW-1185">Reference proteome</keyword>
<evidence type="ECO:0000259" key="2">
    <source>
        <dbReference type="PROSITE" id="PS50181"/>
    </source>
</evidence>
<accession>A0AAD3CFI3</accession>
<dbReference type="AlphaFoldDB" id="A0AAD3CFI3"/>
<feature type="domain" description="F-box" evidence="2">
    <location>
        <begin position="71"/>
        <end position="117"/>
    </location>
</feature>
<sequence>MNKPSTPEITTADPKPQYYKTKRRKQEMTTRSKEMELPDEILDQTLICLNKQETLEARCISKNWKSLVDRRNGIKKIPDEIVMHILIHLDTHDIFQVRYISKKWKSLVDQEEFWRRKYGPTFSLPEQTLNTPELKHLQQCCIVVANMEEHRDIKKLWYLPNPPLLKCSIPRSLLPTQDECQYFHSRFKRICLASTQDREVEEISNVLATEEEDWSKEIITRQPESRQPSFLWSDSSWSSAPSVHSEPSKTNDVLLFGSKFGEAVITELAIKPEIDPEDIFFGVDEPKVYSWPQISIRIYCLPQNPQQQPILFLDYRNQFSSHRPVIFEHSDFDSVRTLDGRLNHQCIIQNIVGNQVPVYASPIMDVDKDIRRKNNWQVYSIPKGTIGNVVEIILYGKDVSHPVDNMFYACVERVAIRGVPLL</sequence>
<dbReference type="Gene3D" id="1.20.1280.50">
    <property type="match status" value="1"/>
</dbReference>
<dbReference type="SUPFAM" id="SSF81383">
    <property type="entry name" value="F-box domain"/>
    <property type="match status" value="1"/>
</dbReference>
<dbReference type="PROSITE" id="PS50181">
    <property type="entry name" value="FBOX"/>
    <property type="match status" value="2"/>
</dbReference>